<reference evidence="13 14" key="1">
    <citation type="submission" date="2019-03" db="EMBL/GenBank/DDBJ databases">
        <title>Genomic Encyclopedia of Type Strains, Phase IV (KMG-IV): sequencing the most valuable type-strain genomes for metagenomic binning, comparative biology and taxonomic classification.</title>
        <authorList>
            <person name="Goeker M."/>
        </authorList>
    </citation>
    <scope>NUCLEOTIDE SEQUENCE [LARGE SCALE GENOMIC DNA]</scope>
    <source>
        <strain evidence="13 14">DSM 24629</strain>
    </source>
</reference>
<dbReference type="Gene3D" id="1.10.287.130">
    <property type="match status" value="1"/>
</dbReference>
<comment type="subcellular location">
    <subcellularLocation>
        <location evidence="2">Membrane</location>
    </subcellularLocation>
</comment>
<feature type="domain" description="HAMP" evidence="12">
    <location>
        <begin position="190"/>
        <end position="242"/>
    </location>
</feature>
<proteinExistence type="predicted"/>
<evidence type="ECO:0000256" key="9">
    <source>
        <dbReference type="SAM" id="Phobius"/>
    </source>
</evidence>
<evidence type="ECO:0000313" key="13">
    <source>
        <dbReference type="EMBL" id="TCT12946.1"/>
    </source>
</evidence>
<dbReference type="Pfam" id="PF13188">
    <property type="entry name" value="PAS_8"/>
    <property type="match status" value="1"/>
</dbReference>
<keyword evidence="5" id="KW-0808">Transferase</keyword>
<evidence type="ECO:0000256" key="1">
    <source>
        <dbReference type="ARBA" id="ARBA00000085"/>
    </source>
</evidence>
<evidence type="ECO:0000256" key="7">
    <source>
        <dbReference type="ARBA" id="ARBA00023012"/>
    </source>
</evidence>
<dbReference type="GO" id="GO:0000155">
    <property type="term" value="F:phosphorelay sensor kinase activity"/>
    <property type="evidence" value="ECO:0007669"/>
    <property type="project" value="InterPro"/>
</dbReference>
<comment type="catalytic activity">
    <reaction evidence="1">
        <text>ATP + protein L-histidine = ADP + protein N-phospho-L-histidine.</text>
        <dbReference type="EC" id="2.7.13.3"/>
    </reaction>
</comment>
<dbReference type="EMBL" id="SMAL01000010">
    <property type="protein sequence ID" value="TCT12946.1"/>
    <property type="molecule type" value="Genomic_DNA"/>
</dbReference>
<keyword evidence="9" id="KW-0812">Transmembrane</keyword>
<dbReference type="PROSITE" id="PS50112">
    <property type="entry name" value="PAS"/>
    <property type="match status" value="1"/>
</dbReference>
<dbReference type="InterPro" id="IPR036890">
    <property type="entry name" value="HATPase_C_sf"/>
</dbReference>
<dbReference type="Gene3D" id="6.10.340.10">
    <property type="match status" value="1"/>
</dbReference>
<evidence type="ECO:0000256" key="6">
    <source>
        <dbReference type="ARBA" id="ARBA00022777"/>
    </source>
</evidence>
<dbReference type="SUPFAM" id="SSF55785">
    <property type="entry name" value="PYP-like sensor domain (PAS domain)"/>
    <property type="match status" value="1"/>
</dbReference>
<evidence type="ECO:0000256" key="8">
    <source>
        <dbReference type="ARBA" id="ARBA00023136"/>
    </source>
</evidence>
<dbReference type="Gene3D" id="3.30.450.20">
    <property type="entry name" value="PAS domain"/>
    <property type="match status" value="1"/>
</dbReference>
<evidence type="ECO:0000256" key="4">
    <source>
        <dbReference type="ARBA" id="ARBA00022553"/>
    </source>
</evidence>
<dbReference type="PRINTS" id="PR00344">
    <property type="entry name" value="BCTRLSENSOR"/>
</dbReference>
<keyword evidence="14" id="KW-1185">Reference proteome</keyword>
<dbReference type="Gene3D" id="3.30.565.10">
    <property type="entry name" value="Histidine kinase-like ATPase, C-terminal domain"/>
    <property type="match status" value="1"/>
</dbReference>
<dbReference type="CDD" id="cd00075">
    <property type="entry name" value="HATPase"/>
    <property type="match status" value="1"/>
</dbReference>
<evidence type="ECO:0000313" key="14">
    <source>
        <dbReference type="Proteomes" id="UP000294902"/>
    </source>
</evidence>
<organism evidence="13 14">
    <name type="scientific">Natranaerovirga pectinivora</name>
    <dbReference type="NCBI Taxonomy" id="682400"/>
    <lineage>
        <taxon>Bacteria</taxon>
        <taxon>Bacillati</taxon>
        <taxon>Bacillota</taxon>
        <taxon>Clostridia</taxon>
        <taxon>Lachnospirales</taxon>
        <taxon>Natranaerovirgaceae</taxon>
        <taxon>Natranaerovirga</taxon>
    </lineage>
</organism>
<keyword evidence="7" id="KW-0902">Two-component regulatory system</keyword>
<sequence>MRSVRWRLVGFYVLLVVIVMIVSGTLIVTMLRNDAYNKLEEELKETVRNIKVDIDLTSETGEIEASLIKNIEGLGSIVKDKKIYLLDQEGFEIYPFEKDDKYLNHVVTASVKGLFSKEVGITYTEEKGSIVEYREYAEPVVKDDQVTFIIYARMSTRQVEENLGDTIFIIVISIMIALLLATVLGAVLSNSLTKPILALTTQAREMAKGNLDSVIEVKSDDEIGELTQNFNIMAQVLSKTISEMIGEKNKLETVFSHMTDGILVFDKEGNLTHINPAAKRLFEVGENKEFNNIFSVFMDVNYENMLLKVHKDIIQHIIKNEDKYLNICFAPYQLQSNKNIGIICVVQDVTKHKKLEEMQKEFVANVSHELRTPLTTIKSYTETLLDGAMEEEEILKKFLEVINNESDRMTSLVKDLLDLSKLDSKQTQFTMQLMNLTYVLEDSVTKYEIHAKKKNQRILFKKPDKAYKIVGDANRIEQVIKNIISNAVKYTKEDGTIEINMYQELENMIISIKDTGIGIPKEDVDRVFERFYRVDKARSRAMGGTGLGLSIAREIMEYHGGTIRVESSFGEGSCFYLVFPNLDVNE</sequence>
<dbReference type="GO" id="GO:0016036">
    <property type="term" value="P:cellular response to phosphate starvation"/>
    <property type="evidence" value="ECO:0007669"/>
    <property type="project" value="TreeGrafter"/>
</dbReference>
<dbReference type="AlphaFoldDB" id="A0A4R3MI44"/>
<accession>A0A4R3MI44</accession>
<dbReference type="SMART" id="SM00387">
    <property type="entry name" value="HATPase_c"/>
    <property type="match status" value="1"/>
</dbReference>
<dbReference type="InterPro" id="IPR035965">
    <property type="entry name" value="PAS-like_dom_sf"/>
</dbReference>
<dbReference type="InterPro" id="IPR036097">
    <property type="entry name" value="HisK_dim/P_sf"/>
</dbReference>
<evidence type="ECO:0000256" key="2">
    <source>
        <dbReference type="ARBA" id="ARBA00004370"/>
    </source>
</evidence>
<keyword evidence="4" id="KW-0597">Phosphoprotein</keyword>
<keyword evidence="6 13" id="KW-0418">Kinase</keyword>
<keyword evidence="8 9" id="KW-0472">Membrane</keyword>
<dbReference type="InterPro" id="IPR000014">
    <property type="entry name" value="PAS"/>
</dbReference>
<dbReference type="FunFam" id="3.30.565.10:FF:000006">
    <property type="entry name" value="Sensor histidine kinase WalK"/>
    <property type="match status" value="1"/>
</dbReference>
<evidence type="ECO:0000259" key="10">
    <source>
        <dbReference type="PROSITE" id="PS50109"/>
    </source>
</evidence>
<name>A0A4R3MI44_9FIRM</name>
<dbReference type="InterPro" id="IPR003594">
    <property type="entry name" value="HATPase_dom"/>
</dbReference>
<dbReference type="Pfam" id="PF00512">
    <property type="entry name" value="HisKA"/>
    <property type="match status" value="1"/>
</dbReference>
<dbReference type="PANTHER" id="PTHR45453:SF1">
    <property type="entry name" value="PHOSPHATE REGULON SENSOR PROTEIN PHOR"/>
    <property type="match status" value="1"/>
</dbReference>
<dbReference type="InterPro" id="IPR050351">
    <property type="entry name" value="BphY/WalK/GraS-like"/>
</dbReference>
<dbReference type="SMART" id="SM00388">
    <property type="entry name" value="HisKA"/>
    <property type="match status" value="1"/>
</dbReference>
<comment type="caution">
    <text evidence="13">The sequence shown here is derived from an EMBL/GenBank/DDBJ whole genome shotgun (WGS) entry which is preliminary data.</text>
</comment>
<dbReference type="CDD" id="cd06225">
    <property type="entry name" value="HAMP"/>
    <property type="match status" value="1"/>
</dbReference>
<feature type="transmembrane region" description="Helical" evidence="9">
    <location>
        <begin position="6"/>
        <end position="31"/>
    </location>
</feature>
<dbReference type="SMART" id="SM00304">
    <property type="entry name" value="HAMP"/>
    <property type="match status" value="1"/>
</dbReference>
<dbReference type="CDD" id="cd00130">
    <property type="entry name" value="PAS"/>
    <property type="match status" value="1"/>
</dbReference>
<feature type="domain" description="Histidine kinase" evidence="10">
    <location>
        <begin position="365"/>
        <end position="583"/>
    </location>
</feature>
<dbReference type="Pfam" id="PF00672">
    <property type="entry name" value="HAMP"/>
    <property type="match status" value="1"/>
</dbReference>
<dbReference type="Proteomes" id="UP000294902">
    <property type="component" value="Unassembled WGS sequence"/>
</dbReference>
<dbReference type="PROSITE" id="PS50885">
    <property type="entry name" value="HAMP"/>
    <property type="match status" value="1"/>
</dbReference>
<dbReference type="Pfam" id="PF02518">
    <property type="entry name" value="HATPase_c"/>
    <property type="match status" value="1"/>
</dbReference>
<dbReference type="PROSITE" id="PS50109">
    <property type="entry name" value="HIS_KIN"/>
    <property type="match status" value="1"/>
</dbReference>
<feature type="domain" description="PAS" evidence="11">
    <location>
        <begin position="247"/>
        <end position="321"/>
    </location>
</feature>
<dbReference type="SUPFAM" id="SSF47384">
    <property type="entry name" value="Homodimeric domain of signal transducing histidine kinase"/>
    <property type="match status" value="1"/>
</dbReference>
<dbReference type="CDD" id="cd00082">
    <property type="entry name" value="HisKA"/>
    <property type="match status" value="1"/>
</dbReference>
<evidence type="ECO:0000259" key="12">
    <source>
        <dbReference type="PROSITE" id="PS50885"/>
    </source>
</evidence>
<dbReference type="FunFam" id="1.10.287.130:FF:000001">
    <property type="entry name" value="Two-component sensor histidine kinase"/>
    <property type="match status" value="1"/>
</dbReference>
<dbReference type="InterPro" id="IPR003660">
    <property type="entry name" value="HAMP_dom"/>
</dbReference>
<dbReference type="InterPro" id="IPR005467">
    <property type="entry name" value="His_kinase_dom"/>
</dbReference>
<dbReference type="GO" id="GO:0005886">
    <property type="term" value="C:plasma membrane"/>
    <property type="evidence" value="ECO:0007669"/>
    <property type="project" value="TreeGrafter"/>
</dbReference>
<dbReference type="GO" id="GO:0004721">
    <property type="term" value="F:phosphoprotein phosphatase activity"/>
    <property type="evidence" value="ECO:0007669"/>
    <property type="project" value="TreeGrafter"/>
</dbReference>
<dbReference type="SUPFAM" id="SSF55874">
    <property type="entry name" value="ATPase domain of HSP90 chaperone/DNA topoisomerase II/histidine kinase"/>
    <property type="match status" value="1"/>
</dbReference>
<dbReference type="InterPro" id="IPR004358">
    <property type="entry name" value="Sig_transdc_His_kin-like_C"/>
</dbReference>
<protein>
    <recommendedName>
        <fullName evidence="3">histidine kinase</fullName>
        <ecNumber evidence="3">2.7.13.3</ecNumber>
    </recommendedName>
</protein>
<dbReference type="EC" id="2.7.13.3" evidence="3"/>
<evidence type="ECO:0000259" key="11">
    <source>
        <dbReference type="PROSITE" id="PS50112"/>
    </source>
</evidence>
<dbReference type="RefSeq" id="WP_165878576.1">
    <property type="nucleotide sequence ID" value="NZ_SMAL01000010.1"/>
</dbReference>
<gene>
    <name evidence="13" type="ORF">EDC18_11020</name>
</gene>
<dbReference type="SMART" id="SM00091">
    <property type="entry name" value="PAS"/>
    <property type="match status" value="1"/>
</dbReference>
<dbReference type="InterPro" id="IPR003661">
    <property type="entry name" value="HisK_dim/P_dom"/>
</dbReference>
<evidence type="ECO:0000256" key="3">
    <source>
        <dbReference type="ARBA" id="ARBA00012438"/>
    </source>
</evidence>
<feature type="transmembrane region" description="Helical" evidence="9">
    <location>
        <begin position="163"/>
        <end position="188"/>
    </location>
</feature>
<keyword evidence="9" id="KW-1133">Transmembrane helix</keyword>
<dbReference type="PANTHER" id="PTHR45453">
    <property type="entry name" value="PHOSPHATE REGULON SENSOR PROTEIN PHOR"/>
    <property type="match status" value="1"/>
</dbReference>
<evidence type="ECO:0000256" key="5">
    <source>
        <dbReference type="ARBA" id="ARBA00022679"/>
    </source>
</evidence>
<dbReference type="SUPFAM" id="SSF158472">
    <property type="entry name" value="HAMP domain-like"/>
    <property type="match status" value="1"/>
</dbReference>